<accession>A0ABU3VPJ8</accession>
<reference evidence="2 3" key="1">
    <citation type="submission" date="2023-06" db="EMBL/GenBank/DDBJ databases">
        <title>Genome sequence of Methanimicrococcus sp. At1.</title>
        <authorList>
            <person name="Protasov E."/>
            <person name="Platt K."/>
            <person name="Poehlein A."/>
            <person name="Daniel R."/>
            <person name="Brune A."/>
        </authorList>
    </citation>
    <scope>NUCLEOTIDE SEQUENCE [LARGE SCALE GENOMIC DNA]</scope>
    <source>
        <strain evidence="2 3">At1</strain>
    </source>
</reference>
<feature type="compositionally biased region" description="Basic and acidic residues" evidence="1">
    <location>
        <begin position="104"/>
        <end position="132"/>
    </location>
</feature>
<dbReference type="PANTHER" id="PTHR42203:SF2">
    <property type="entry name" value="UPF0058 PROTEIN MJ1205"/>
    <property type="match status" value="1"/>
</dbReference>
<dbReference type="PANTHER" id="PTHR42203">
    <property type="entry name" value="UPF0058 PROTEIN MJ1205"/>
    <property type="match status" value="1"/>
</dbReference>
<evidence type="ECO:0000256" key="1">
    <source>
        <dbReference type="SAM" id="MobiDB-lite"/>
    </source>
</evidence>
<name>A0ABU3VPJ8_9EURY</name>
<dbReference type="Gene3D" id="1.20.1270.110">
    <property type="entry name" value="Uncharacterised protein family UPF0058"/>
    <property type="match status" value="1"/>
</dbReference>
<dbReference type="EMBL" id="JAWDKC010000015">
    <property type="protein sequence ID" value="MDV0445321.1"/>
    <property type="molecule type" value="Genomic_DNA"/>
</dbReference>
<evidence type="ECO:0000313" key="2">
    <source>
        <dbReference type="EMBL" id="MDV0445321.1"/>
    </source>
</evidence>
<comment type="caution">
    <text evidence="2">The sequence shown here is derived from an EMBL/GenBank/DDBJ whole genome shotgun (WGS) entry which is preliminary data.</text>
</comment>
<sequence length="152" mass="17929">MKHRCRRSLEVIIIQKQDLLRIHADLAKMKNSYEKIGYRKEFEDYDELCITPVHIHKSKDDHEKAIFLLSSELSIVAEEHAIYQIIKNKRRAGKPRIHSFAKNGIKDVFNDTPEKKPEKKSEEKNKNEKAEFEKAEFEKAEFEKAEFEEGLA</sequence>
<gene>
    <name evidence="2" type="ORF">MmiAt1_08950</name>
</gene>
<dbReference type="Pfam" id="PF01893">
    <property type="entry name" value="UPF0058"/>
    <property type="match status" value="1"/>
</dbReference>
<proteinExistence type="predicted"/>
<organism evidence="2 3">
    <name type="scientific">Methanimicrococcus hacksteinii</name>
    <dbReference type="NCBI Taxonomy" id="3028293"/>
    <lineage>
        <taxon>Archaea</taxon>
        <taxon>Methanobacteriati</taxon>
        <taxon>Methanobacteriota</taxon>
        <taxon>Stenosarchaea group</taxon>
        <taxon>Methanomicrobia</taxon>
        <taxon>Methanosarcinales</taxon>
        <taxon>Methanosarcinaceae</taxon>
        <taxon>Methanimicrococcus</taxon>
    </lineage>
</organism>
<dbReference type="Proteomes" id="UP001272052">
    <property type="component" value="Unassembled WGS sequence"/>
</dbReference>
<protein>
    <recommendedName>
        <fullName evidence="4">Metal-binding protein</fullName>
    </recommendedName>
</protein>
<evidence type="ECO:0000313" key="3">
    <source>
        <dbReference type="Proteomes" id="UP001272052"/>
    </source>
</evidence>
<dbReference type="SUPFAM" id="SSF140371">
    <property type="entry name" value="Vng1086c-like"/>
    <property type="match status" value="1"/>
</dbReference>
<dbReference type="InterPro" id="IPR036519">
    <property type="entry name" value="UPF0058_sf"/>
</dbReference>
<feature type="region of interest" description="Disordered" evidence="1">
    <location>
        <begin position="97"/>
        <end position="132"/>
    </location>
</feature>
<keyword evidence="3" id="KW-1185">Reference proteome</keyword>
<dbReference type="InterPro" id="IPR002753">
    <property type="entry name" value="UPF0058"/>
</dbReference>
<evidence type="ECO:0008006" key="4">
    <source>
        <dbReference type="Google" id="ProtNLM"/>
    </source>
</evidence>